<organism evidence="2 3">
    <name type="scientific">Aspergillus wentii DTO 134E9</name>
    <dbReference type="NCBI Taxonomy" id="1073089"/>
    <lineage>
        <taxon>Eukaryota</taxon>
        <taxon>Fungi</taxon>
        <taxon>Dikarya</taxon>
        <taxon>Ascomycota</taxon>
        <taxon>Pezizomycotina</taxon>
        <taxon>Eurotiomycetes</taxon>
        <taxon>Eurotiomycetidae</taxon>
        <taxon>Eurotiales</taxon>
        <taxon>Aspergillaceae</taxon>
        <taxon>Aspergillus</taxon>
        <taxon>Aspergillus subgen. Cremei</taxon>
    </lineage>
</organism>
<accession>A0A1L9RSL9</accession>
<name>A0A1L9RSL9_ASPWE</name>
<feature type="region of interest" description="Disordered" evidence="1">
    <location>
        <begin position="59"/>
        <end position="79"/>
    </location>
</feature>
<evidence type="ECO:0000313" key="3">
    <source>
        <dbReference type="Proteomes" id="UP000184383"/>
    </source>
</evidence>
<proteinExistence type="predicted"/>
<evidence type="ECO:0000313" key="2">
    <source>
        <dbReference type="EMBL" id="OJJ37922.1"/>
    </source>
</evidence>
<reference evidence="3" key="1">
    <citation type="journal article" date="2017" name="Genome Biol.">
        <title>Comparative genomics reveals high biological diversity and specific adaptations in the industrially and medically important fungal genus Aspergillus.</title>
        <authorList>
            <person name="de Vries R.P."/>
            <person name="Riley R."/>
            <person name="Wiebenga A."/>
            <person name="Aguilar-Osorio G."/>
            <person name="Amillis S."/>
            <person name="Uchima C.A."/>
            <person name="Anderluh G."/>
            <person name="Asadollahi M."/>
            <person name="Askin M."/>
            <person name="Barry K."/>
            <person name="Battaglia E."/>
            <person name="Bayram O."/>
            <person name="Benocci T."/>
            <person name="Braus-Stromeyer S.A."/>
            <person name="Caldana C."/>
            <person name="Canovas D."/>
            <person name="Cerqueira G.C."/>
            <person name="Chen F."/>
            <person name="Chen W."/>
            <person name="Choi C."/>
            <person name="Clum A."/>
            <person name="Dos Santos R.A."/>
            <person name="Damasio A.R."/>
            <person name="Diallinas G."/>
            <person name="Emri T."/>
            <person name="Fekete E."/>
            <person name="Flipphi M."/>
            <person name="Freyberg S."/>
            <person name="Gallo A."/>
            <person name="Gournas C."/>
            <person name="Habgood R."/>
            <person name="Hainaut M."/>
            <person name="Harispe M.L."/>
            <person name="Henrissat B."/>
            <person name="Hilden K.S."/>
            <person name="Hope R."/>
            <person name="Hossain A."/>
            <person name="Karabika E."/>
            <person name="Karaffa L."/>
            <person name="Karanyi Z."/>
            <person name="Krasevec N."/>
            <person name="Kuo A."/>
            <person name="Kusch H."/>
            <person name="LaButti K."/>
            <person name="Lagendijk E.L."/>
            <person name="Lapidus A."/>
            <person name="Levasseur A."/>
            <person name="Lindquist E."/>
            <person name="Lipzen A."/>
            <person name="Logrieco A.F."/>
            <person name="MacCabe A."/>
            <person name="Maekelae M.R."/>
            <person name="Malavazi I."/>
            <person name="Melin P."/>
            <person name="Meyer V."/>
            <person name="Mielnichuk N."/>
            <person name="Miskei M."/>
            <person name="Molnar A.P."/>
            <person name="Mule G."/>
            <person name="Ngan C.Y."/>
            <person name="Orejas M."/>
            <person name="Orosz E."/>
            <person name="Ouedraogo J.P."/>
            <person name="Overkamp K.M."/>
            <person name="Park H.-S."/>
            <person name="Perrone G."/>
            <person name="Piumi F."/>
            <person name="Punt P.J."/>
            <person name="Ram A.F."/>
            <person name="Ramon A."/>
            <person name="Rauscher S."/>
            <person name="Record E."/>
            <person name="Riano-Pachon D.M."/>
            <person name="Robert V."/>
            <person name="Roehrig J."/>
            <person name="Ruller R."/>
            <person name="Salamov A."/>
            <person name="Salih N.S."/>
            <person name="Samson R.A."/>
            <person name="Sandor E."/>
            <person name="Sanguinetti M."/>
            <person name="Schuetze T."/>
            <person name="Sepcic K."/>
            <person name="Shelest E."/>
            <person name="Sherlock G."/>
            <person name="Sophianopoulou V."/>
            <person name="Squina F.M."/>
            <person name="Sun H."/>
            <person name="Susca A."/>
            <person name="Todd R.B."/>
            <person name="Tsang A."/>
            <person name="Unkles S.E."/>
            <person name="van de Wiele N."/>
            <person name="van Rossen-Uffink D."/>
            <person name="Oliveira J.V."/>
            <person name="Vesth T.C."/>
            <person name="Visser J."/>
            <person name="Yu J.-H."/>
            <person name="Zhou M."/>
            <person name="Andersen M.R."/>
            <person name="Archer D.B."/>
            <person name="Baker S.E."/>
            <person name="Benoit I."/>
            <person name="Brakhage A.A."/>
            <person name="Braus G.H."/>
            <person name="Fischer R."/>
            <person name="Frisvad J.C."/>
            <person name="Goldman G.H."/>
            <person name="Houbraken J."/>
            <person name="Oakley B."/>
            <person name="Pocsi I."/>
            <person name="Scazzocchio C."/>
            <person name="Seiboth B."/>
            <person name="vanKuyk P.A."/>
            <person name="Wortman J."/>
            <person name="Dyer P.S."/>
            <person name="Grigoriev I.V."/>
        </authorList>
    </citation>
    <scope>NUCLEOTIDE SEQUENCE [LARGE SCALE GENOMIC DNA]</scope>
    <source>
        <strain evidence="3">DTO 134E9</strain>
    </source>
</reference>
<dbReference type="RefSeq" id="XP_040691598.1">
    <property type="nucleotide sequence ID" value="XM_040836925.1"/>
</dbReference>
<dbReference type="EMBL" id="KV878211">
    <property type="protein sequence ID" value="OJJ37922.1"/>
    <property type="molecule type" value="Genomic_DNA"/>
</dbReference>
<dbReference type="GeneID" id="63752773"/>
<protein>
    <submittedName>
        <fullName evidence="2">Uncharacterized protein</fullName>
    </submittedName>
</protein>
<evidence type="ECO:0000256" key="1">
    <source>
        <dbReference type="SAM" id="MobiDB-lite"/>
    </source>
</evidence>
<keyword evidence="3" id="KW-1185">Reference proteome</keyword>
<dbReference type="AlphaFoldDB" id="A0A1L9RSL9"/>
<sequence>MISAYQHISSASAIYQSIHPIGKSPPPRTSATLSYHDINRTTITLIIPSSLSYRRIHATPENQTPGKHPLKRPSISSGTYPHSAVSTDCCPSSLSGLDTVVFGKLSFLIVYSAGRYGWLNRLSHCGFDRVPRISVCFIATSPDPFLVLDKSRIDLLIMVLYLLS</sequence>
<gene>
    <name evidence="2" type="ORF">ASPWEDRAFT_472171</name>
</gene>
<dbReference type="VEuPathDB" id="FungiDB:ASPWEDRAFT_472171"/>
<dbReference type="Proteomes" id="UP000184383">
    <property type="component" value="Unassembled WGS sequence"/>
</dbReference>